<dbReference type="InterPro" id="IPR005545">
    <property type="entry name" value="YCII"/>
</dbReference>
<evidence type="ECO:0000313" key="4">
    <source>
        <dbReference type="Proteomes" id="UP000589620"/>
    </source>
</evidence>
<name>A0A852SWJ5_9MICO</name>
<comment type="caution">
    <text evidence="3">The sequence shown here is derived from an EMBL/GenBank/DDBJ whole genome shotgun (WGS) entry which is preliminary data.</text>
</comment>
<accession>A0A852SWJ5</accession>
<dbReference type="AlphaFoldDB" id="A0A852SWJ5"/>
<proteinExistence type="inferred from homology"/>
<dbReference type="SUPFAM" id="SSF54909">
    <property type="entry name" value="Dimeric alpha+beta barrel"/>
    <property type="match status" value="1"/>
</dbReference>
<dbReference type="InterPro" id="IPR011008">
    <property type="entry name" value="Dimeric_a/b-barrel"/>
</dbReference>
<comment type="similarity">
    <text evidence="1">Belongs to the YciI family.</text>
</comment>
<dbReference type="Pfam" id="PF03795">
    <property type="entry name" value="YCII"/>
    <property type="match status" value="1"/>
</dbReference>
<evidence type="ECO:0000256" key="1">
    <source>
        <dbReference type="ARBA" id="ARBA00007689"/>
    </source>
</evidence>
<dbReference type="Gene3D" id="3.30.70.1060">
    <property type="entry name" value="Dimeric alpha+beta barrel"/>
    <property type="match status" value="1"/>
</dbReference>
<protein>
    <recommendedName>
        <fullName evidence="2">YCII-related domain-containing protein</fullName>
    </recommendedName>
</protein>
<organism evidence="3 4">
    <name type="scientific">Leifsonia soli</name>
    <dbReference type="NCBI Taxonomy" id="582665"/>
    <lineage>
        <taxon>Bacteria</taxon>
        <taxon>Bacillati</taxon>
        <taxon>Actinomycetota</taxon>
        <taxon>Actinomycetes</taxon>
        <taxon>Micrococcales</taxon>
        <taxon>Microbacteriaceae</taxon>
        <taxon>Leifsonia</taxon>
    </lineage>
</organism>
<dbReference type="RefSeq" id="WP_179454272.1">
    <property type="nucleotide sequence ID" value="NZ_BAAAPX010000001.1"/>
</dbReference>
<keyword evidence="4" id="KW-1185">Reference proteome</keyword>
<sequence length="96" mass="10825">MFAVSYYDADPDAGPEHFQRLVETYPRHRAYLDEFATGGDVLMIGTFGDPATQGSMAIFRSRDAAERFIAGDPFVTEGLVFRIRIQDWDPLVFSQS</sequence>
<dbReference type="EMBL" id="JACCBJ010000001">
    <property type="protein sequence ID" value="NYD72900.1"/>
    <property type="molecule type" value="Genomic_DNA"/>
</dbReference>
<dbReference type="Proteomes" id="UP000589620">
    <property type="component" value="Unassembled WGS sequence"/>
</dbReference>
<evidence type="ECO:0000313" key="3">
    <source>
        <dbReference type="EMBL" id="NYD72900.1"/>
    </source>
</evidence>
<reference evidence="3 4" key="1">
    <citation type="submission" date="2020-07" db="EMBL/GenBank/DDBJ databases">
        <title>Sequencing the genomes of 1000 actinobacteria strains.</title>
        <authorList>
            <person name="Klenk H.-P."/>
        </authorList>
    </citation>
    <scope>NUCLEOTIDE SEQUENCE [LARGE SCALE GENOMIC DNA]</scope>
    <source>
        <strain evidence="3 4">DSM 23871</strain>
    </source>
</reference>
<evidence type="ECO:0000259" key="2">
    <source>
        <dbReference type="Pfam" id="PF03795"/>
    </source>
</evidence>
<feature type="domain" description="YCII-related" evidence="2">
    <location>
        <begin position="14"/>
        <end position="88"/>
    </location>
</feature>
<gene>
    <name evidence="3" type="ORF">BJ963_000419</name>
</gene>